<dbReference type="Proteomes" id="UP001054837">
    <property type="component" value="Unassembled WGS sequence"/>
</dbReference>
<keyword evidence="2 4" id="KW-0863">Zinc-finger</keyword>
<evidence type="ECO:0000313" key="7">
    <source>
        <dbReference type="Proteomes" id="UP001054837"/>
    </source>
</evidence>
<dbReference type="Gene3D" id="3.30.40.10">
    <property type="entry name" value="Zinc/RING finger domain, C3HC4 (zinc finger)"/>
    <property type="match status" value="1"/>
</dbReference>
<dbReference type="PANTHER" id="PTHR45969">
    <property type="entry name" value="RING ZINC FINGER PROTEIN-RELATED"/>
    <property type="match status" value="1"/>
</dbReference>
<evidence type="ECO:0000259" key="5">
    <source>
        <dbReference type="PROSITE" id="PS50089"/>
    </source>
</evidence>
<feature type="domain" description="RING-type" evidence="5">
    <location>
        <begin position="75"/>
        <end position="115"/>
    </location>
</feature>
<dbReference type="PROSITE" id="PS50089">
    <property type="entry name" value="ZF_RING_2"/>
    <property type="match status" value="1"/>
</dbReference>
<proteinExistence type="predicted"/>
<reference evidence="6 7" key="1">
    <citation type="submission" date="2021-06" db="EMBL/GenBank/DDBJ databases">
        <title>Caerostris darwini draft genome.</title>
        <authorList>
            <person name="Kono N."/>
            <person name="Arakawa K."/>
        </authorList>
    </citation>
    <scope>NUCLEOTIDE SEQUENCE [LARGE SCALE GENOMIC DNA]</scope>
</reference>
<accession>A0AAV4VEB7</accession>
<dbReference type="InterPro" id="IPR001841">
    <property type="entry name" value="Znf_RING"/>
</dbReference>
<dbReference type="SMART" id="SM00184">
    <property type="entry name" value="RING"/>
    <property type="match status" value="1"/>
</dbReference>
<evidence type="ECO:0000256" key="4">
    <source>
        <dbReference type="PROSITE-ProRule" id="PRU00175"/>
    </source>
</evidence>
<dbReference type="GO" id="GO:0061630">
    <property type="term" value="F:ubiquitin protein ligase activity"/>
    <property type="evidence" value="ECO:0007669"/>
    <property type="project" value="TreeGrafter"/>
</dbReference>
<dbReference type="PANTHER" id="PTHR45969:SF69">
    <property type="entry name" value="FINGER DOMAIN PROTEIN, PUTATIVE (AFU_ORTHOLOGUE AFUA_3G12190)-RELATED"/>
    <property type="match status" value="1"/>
</dbReference>
<protein>
    <recommendedName>
        <fullName evidence="5">RING-type domain-containing protein</fullName>
    </recommendedName>
</protein>
<dbReference type="GO" id="GO:0016567">
    <property type="term" value="P:protein ubiquitination"/>
    <property type="evidence" value="ECO:0007669"/>
    <property type="project" value="TreeGrafter"/>
</dbReference>
<sequence length="175" mass="19843">MSDNFRSKIQGYLIMAGVQKRRRQPMRSVKKLSSLSGIGKEAPLKRENAVVKPDIVESENICKNEEAVAPSDPKCSVCLDTSRRKNMKHLPCSHVFHRKCINRWLKKNRRCPICRNITLRDSSPPKALVRQNGVPGEGYVVTLNGYAQLRTRFWNRSPGKTFRAGPFCLSCSISL</sequence>
<comment type="caution">
    <text evidence="6">The sequence shown here is derived from an EMBL/GenBank/DDBJ whole genome shotgun (WGS) entry which is preliminary data.</text>
</comment>
<organism evidence="6 7">
    <name type="scientific">Caerostris darwini</name>
    <dbReference type="NCBI Taxonomy" id="1538125"/>
    <lineage>
        <taxon>Eukaryota</taxon>
        <taxon>Metazoa</taxon>
        <taxon>Ecdysozoa</taxon>
        <taxon>Arthropoda</taxon>
        <taxon>Chelicerata</taxon>
        <taxon>Arachnida</taxon>
        <taxon>Araneae</taxon>
        <taxon>Araneomorphae</taxon>
        <taxon>Entelegynae</taxon>
        <taxon>Araneoidea</taxon>
        <taxon>Araneidae</taxon>
        <taxon>Caerostris</taxon>
    </lineage>
</organism>
<gene>
    <name evidence="6" type="ORF">CDAR_287091</name>
</gene>
<evidence type="ECO:0000313" key="6">
    <source>
        <dbReference type="EMBL" id="GIY68620.1"/>
    </source>
</evidence>
<keyword evidence="3" id="KW-0862">Zinc</keyword>
<dbReference type="Pfam" id="PF13639">
    <property type="entry name" value="zf-RING_2"/>
    <property type="match status" value="1"/>
</dbReference>
<dbReference type="AlphaFoldDB" id="A0AAV4VEB7"/>
<name>A0AAV4VEB7_9ARAC</name>
<dbReference type="GO" id="GO:0008270">
    <property type="term" value="F:zinc ion binding"/>
    <property type="evidence" value="ECO:0007669"/>
    <property type="project" value="UniProtKB-KW"/>
</dbReference>
<evidence type="ECO:0000256" key="2">
    <source>
        <dbReference type="ARBA" id="ARBA00022771"/>
    </source>
</evidence>
<keyword evidence="1" id="KW-0479">Metal-binding</keyword>
<evidence type="ECO:0000256" key="3">
    <source>
        <dbReference type="ARBA" id="ARBA00022833"/>
    </source>
</evidence>
<dbReference type="InterPro" id="IPR013083">
    <property type="entry name" value="Znf_RING/FYVE/PHD"/>
</dbReference>
<evidence type="ECO:0000256" key="1">
    <source>
        <dbReference type="ARBA" id="ARBA00022723"/>
    </source>
</evidence>
<dbReference type="EMBL" id="BPLQ01012901">
    <property type="protein sequence ID" value="GIY68620.1"/>
    <property type="molecule type" value="Genomic_DNA"/>
</dbReference>
<dbReference type="SUPFAM" id="SSF57850">
    <property type="entry name" value="RING/U-box"/>
    <property type="match status" value="1"/>
</dbReference>
<keyword evidence="7" id="KW-1185">Reference proteome</keyword>